<accession>A0A8J7UK80</accession>
<reference evidence="1" key="1">
    <citation type="submission" date="2021-03" db="EMBL/GenBank/DDBJ databases">
        <title>Genome sequencing and assembly of Tianweitania sediminis.</title>
        <authorList>
            <person name="Chhetri G."/>
        </authorList>
    </citation>
    <scope>NUCLEOTIDE SEQUENCE</scope>
    <source>
        <strain evidence="1">Z8</strain>
    </source>
</reference>
<sequence>MTGSPCLQCPLPECNEASKRCLLRRGFNAVQNKKRRDLASVTAEERQAYNEHFYIWTMEKRARVSEGCAG</sequence>
<dbReference type="EMBL" id="JAGIYY010000004">
    <property type="protein sequence ID" value="MBP0439605.1"/>
    <property type="molecule type" value="Genomic_DNA"/>
</dbReference>
<dbReference type="AlphaFoldDB" id="A0A8J7UK80"/>
<organism evidence="1 2">
    <name type="scientific">Tianweitania sediminis</name>
    <dbReference type="NCBI Taxonomy" id="1502156"/>
    <lineage>
        <taxon>Bacteria</taxon>
        <taxon>Pseudomonadati</taxon>
        <taxon>Pseudomonadota</taxon>
        <taxon>Alphaproteobacteria</taxon>
        <taxon>Hyphomicrobiales</taxon>
        <taxon>Phyllobacteriaceae</taxon>
        <taxon>Tianweitania</taxon>
    </lineage>
</organism>
<keyword evidence="2" id="KW-1185">Reference proteome</keyword>
<protein>
    <submittedName>
        <fullName evidence="1">Uncharacterized protein</fullName>
    </submittedName>
</protein>
<dbReference type="Proteomes" id="UP000666240">
    <property type="component" value="Unassembled WGS sequence"/>
</dbReference>
<comment type="caution">
    <text evidence="1">The sequence shown here is derived from an EMBL/GenBank/DDBJ whole genome shotgun (WGS) entry which is preliminary data.</text>
</comment>
<evidence type="ECO:0000313" key="2">
    <source>
        <dbReference type="Proteomes" id="UP000666240"/>
    </source>
</evidence>
<evidence type="ECO:0000313" key="1">
    <source>
        <dbReference type="EMBL" id="MBP0439605.1"/>
    </source>
</evidence>
<gene>
    <name evidence="1" type="ORF">J5Y06_13170</name>
</gene>
<dbReference type="RefSeq" id="WP_209335646.1">
    <property type="nucleotide sequence ID" value="NZ_JAGIYY010000004.1"/>
</dbReference>
<name>A0A8J7UK80_9HYPH</name>
<proteinExistence type="predicted"/>